<accession>Q98C16</accession>
<dbReference type="KEGG" id="mlo:mll5336"/>
<evidence type="ECO:0000313" key="1">
    <source>
        <dbReference type="EMBL" id="BAB51805.1"/>
    </source>
</evidence>
<reference evidence="1 2" key="1">
    <citation type="journal article" date="2000" name="DNA Res.">
        <title>Complete genome structure of the nitrogen-fixing symbiotic bacterium Mesorhizobium loti.</title>
        <authorList>
            <person name="Kaneko T."/>
            <person name="Nakamura Y."/>
            <person name="Sato S."/>
            <person name="Asamizu E."/>
            <person name="Kato T."/>
            <person name="Sasamoto S."/>
            <person name="Watanabe A."/>
            <person name="Idesawa K."/>
            <person name="Ishikawa A."/>
            <person name="Kawashima K."/>
            <person name="Kimura T."/>
            <person name="Kishida Y."/>
            <person name="Kiyokawa C."/>
            <person name="Kohara M."/>
            <person name="Matsumoto M."/>
            <person name="Matsuno A."/>
            <person name="Mochizuki Y."/>
            <person name="Nakayama S."/>
            <person name="Nakazaki N."/>
            <person name="Shimpo S."/>
            <person name="Sugimoto M."/>
            <person name="Takeuchi C."/>
            <person name="Yamada M."/>
            <person name="Tabata S."/>
        </authorList>
    </citation>
    <scope>NUCLEOTIDE SEQUENCE [LARGE SCALE GENOMIC DNA]</scope>
    <source>
        <strain evidence="2">LMG 29417 / CECT 9101 / MAFF 303099</strain>
    </source>
</reference>
<dbReference type="AlphaFoldDB" id="Q98C16"/>
<dbReference type="HOGENOM" id="CLU_2303756_0_0_5"/>
<proteinExistence type="predicted"/>
<gene>
    <name evidence="1" type="ordered locus">mll5336</name>
</gene>
<protein>
    <submittedName>
        <fullName evidence="1">Mll5336 protein</fullName>
    </submittedName>
</protein>
<dbReference type="Proteomes" id="UP000000552">
    <property type="component" value="Chromosome"/>
</dbReference>
<evidence type="ECO:0000313" key="2">
    <source>
        <dbReference type="Proteomes" id="UP000000552"/>
    </source>
</evidence>
<sequence>MPPAIKVRAAMKVTGWDGLDADLDEGVGGSPQHRQHAEQGQVGCRIVLCRHGDWLALMGDRQSQLVSDRQTKCFGHGRIVVAPGVSRARVRCNSDRAGIT</sequence>
<name>Q98C16_RHILO</name>
<dbReference type="EMBL" id="BA000012">
    <property type="protein sequence ID" value="BAB51805.1"/>
    <property type="molecule type" value="Genomic_DNA"/>
</dbReference>
<organism evidence="1 2">
    <name type="scientific">Mesorhizobium japonicum (strain LMG 29417 / CECT 9101 / MAFF 303099)</name>
    <name type="common">Mesorhizobium loti (strain MAFF 303099)</name>
    <dbReference type="NCBI Taxonomy" id="266835"/>
    <lineage>
        <taxon>Bacteria</taxon>
        <taxon>Pseudomonadati</taxon>
        <taxon>Pseudomonadota</taxon>
        <taxon>Alphaproteobacteria</taxon>
        <taxon>Hyphomicrobiales</taxon>
        <taxon>Phyllobacteriaceae</taxon>
        <taxon>Mesorhizobium</taxon>
    </lineage>
</organism>